<gene>
    <name evidence="1" type="ORF">ADL29_03400</name>
</gene>
<evidence type="ECO:0000313" key="1">
    <source>
        <dbReference type="EMBL" id="KPC66503.1"/>
    </source>
</evidence>
<organism evidence="1 2">
    <name type="scientific">Streptomyces chattanoogensis</name>
    <dbReference type="NCBI Taxonomy" id="66876"/>
    <lineage>
        <taxon>Bacteria</taxon>
        <taxon>Bacillati</taxon>
        <taxon>Actinomycetota</taxon>
        <taxon>Actinomycetes</taxon>
        <taxon>Kitasatosporales</taxon>
        <taxon>Streptomycetaceae</taxon>
        <taxon>Streptomyces</taxon>
    </lineage>
</organism>
<proteinExistence type="predicted"/>
<name>A0A0N1JZC4_9ACTN</name>
<dbReference type="EMBL" id="LGKG01000002">
    <property type="protein sequence ID" value="KPC66503.1"/>
    <property type="molecule type" value="Genomic_DNA"/>
</dbReference>
<accession>A0A0N1JZC4</accession>
<dbReference type="PATRIC" id="fig|66876.3.peg.718"/>
<dbReference type="Proteomes" id="UP000037982">
    <property type="component" value="Unassembled WGS sequence"/>
</dbReference>
<evidence type="ECO:0000313" key="2">
    <source>
        <dbReference type="Proteomes" id="UP000037982"/>
    </source>
</evidence>
<protein>
    <submittedName>
        <fullName evidence="1">Uncharacterized protein</fullName>
    </submittedName>
</protein>
<sequence length="141" mass="15063">MQQSVFESVRYSAACQGCGAEAEWQGVQALVGDSLRWDVGSTCSACGFAVAVCGRDLPDELRGRLLSEHRPAALQVPLPVQKTKVMRVLRAELSIGLADVKVVLERVLAGAYAGTLPEIERLARRLRAAGVDAMAVRPACV</sequence>
<keyword evidence="2" id="KW-1185">Reference proteome</keyword>
<comment type="caution">
    <text evidence="1">The sequence shown here is derived from an EMBL/GenBank/DDBJ whole genome shotgun (WGS) entry which is preliminary data.</text>
</comment>
<reference evidence="2" key="1">
    <citation type="submission" date="2015-07" db="EMBL/GenBank/DDBJ databases">
        <authorList>
            <person name="Ju K.-S."/>
            <person name="Doroghazi J.R."/>
            <person name="Metcalf W.W."/>
        </authorList>
    </citation>
    <scope>NUCLEOTIDE SEQUENCE [LARGE SCALE GENOMIC DNA]</scope>
    <source>
        <strain evidence="2">NRRL ISP-5002</strain>
    </source>
</reference>
<dbReference type="AlphaFoldDB" id="A0A0N1JZC4"/>